<keyword evidence="2" id="KW-0456">Lyase</keyword>
<protein>
    <submittedName>
        <fullName evidence="5">Phosphonopyruvate decarboxylase</fullName>
    </submittedName>
</protein>
<sequence length="197" mass="20795">MTTLVDAPAVLEADAFLDVLAARGLGPVVGVPCSFLAPAIRRMEDGADVEYLAAANEGEAVAIAVGARLGGRRPVVVMQNSGLGNAVNPLTSLASTLEVPVLLLVTWRGEPGFPDEPQHRLMGEITPDLLDAMGVRHEILPSDRVLLGERVDEALRHLDATGRPFAFVVRKGTFEKAVPRPPADDDGGAGRPPLRAE</sequence>
<feature type="domain" description="Thiamine pyrophosphate enzyme N-terminal TPP-binding" evidence="4">
    <location>
        <begin position="13"/>
        <end position="119"/>
    </location>
</feature>
<dbReference type="PANTHER" id="PTHR42818">
    <property type="entry name" value="SULFOPYRUVATE DECARBOXYLASE SUBUNIT ALPHA"/>
    <property type="match status" value="1"/>
</dbReference>
<dbReference type="RefSeq" id="WP_210728804.1">
    <property type="nucleotide sequence ID" value="NZ_JAAXOY010000748.1"/>
</dbReference>
<proteinExistence type="predicted"/>
<evidence type="ECO:0000259" key="4">
    <source>
        <dbReference type="Pfam" id="PF02776"/>
    </source>
</evidence>
<dbReference type="Gene3D" id="3.40.50.970">
    <property type="match status" value="1"/>
</dbReference>
<dbReference type="Proteomes" id="UP000777774">
    <property type="component" value="Unassembled WGS sequence"/>
</dbReference>
<evidence type="ECO:0000256" key="2">
    <source>
        <dbReference type="ARBA" id="ARBA00023239"/>
    </source>
</evidence>
<dbReference type="PANTHER" id="PTHR42818:SF1">
    <property type="entry name" value="SULFOPYRUVATE DECARBOXYLASE"/>
    <property type="match status" value="1"/>
</dbReference>
<dbReference type="CDD" id="cd07035">
    <property type="entry name" value="TPP_PYR_POX_like"/>
    <property type="match status" value="1"/>
</dbReference>
<keyword evidence="6" id="KW-1185">Reference proteome</keyword>
<dbReference type="SUPFAM" id="SSF52518">
    <property type="entry name" value="Thiamin diphosphate-binding fold (THDP-binding)"/>
    <property type="match status" value="1"/>
</dbReference>
<evidence type="ECO:0000313" key="6">
    <source>
        <dbReference type="Proteomes" id="UP000777774"/>
    </source>
</evidence>
<organism evidence="5 6">
    <name type="scientific">Cellulomonas septica</name>
    <dbReference type="NCBI Taxonomy" id="285080"/>
    <lineage>
        <taxon>Bacteria</taxon>
        <taxon>Bacillati</taxon>
        <taxon>Actinomycetota</taxon>
        <taxon>Actinomycetes</taxon>
        <taxon>Micrococcales</taxon>
        <taxon>Cellulomonadaceae</taxon>
        <taxon>Cellulomonas</taxon>
    </lineage>
</organism>
<dbReference type="InterPro" id="IPR051818">
    <property type="entry name" value="TPP_dependent_decarboxylase"/>
</dbReference>
<gene>
    <name evidence="5" type="ORF">HGA02_18805</name>
</gene>
<accession>A0ABX1K6F8</accession>
<reference evidence="5 6" key="1">
    <citation type="submission" date="2020-04" db="EMBL/GenBank/DDBJ databases">
        <title>MicrobeNet Type strains.</title>
        <authorList>
            <person name="Nicholson A.C."/>
        </authorList>
    </citation>
    <scope>NUCLEOTIDE SEQUENCE [LARGE SCALE GENOMIC DNA]</scope>
    <source>
        <strain evidence="5 6">ATCC BAA-787</strain>
    </source>
</reference>
<name>A0ABX1K6F8_9CELL</name>
<dbReference type="InterPro" id="IPR029061">
    <property type="entry name" value="THDP-binding"/>
</dbReference>
<keyword evidence="1" id="KW-0210">Decarboxylase</keyword>
<comment type="caution">
    <text evidence="5">The sequence shown here is derived from an EMBL/GenBank/DDBJ whole genome shotgun (WGS) entry which is preliminary data.</text>
</comment>
<feature type="non-terminal residue" evidence="5">
    <location>
        <position position="197"/>
    </location>
</feature>
<dbReference type="EMBL" id="JAAXOY010000748">
    <property type="protein sequence ID" value="NKY41490.1"/>
    <property type="molecule type" value="Genomic_DNA"/>
</dbReference>
<dbReference type="Pfam" id="PF02776">
    <property type="entry name" value="TPP_enzyme_N"/>
    <property type="match status" value="1"/>
</dbReference>
<evidence type="ECO:0000256" key="3">
    <source>
        <dbReference type="SAM" id="MobiDB-lite"/>
    </source>
</evidence>
<dbReference type="InterPro" id="IPR012001">
    <property type="entry name" value="Thiamin_PyroP_enz_TPP-bd_dom"/>
</dbReference>
<evidence type="ECO:0000256" key="1">
    <source>
        <dbReference type="ARBA" id="ARBA00022793"/>
    </source>
</evidence>
<feature type="region of interest" description="Disordered" evidence="3">
    <location>
        <begin position="176"/>
        <end position="197"/>
    </location>
</feature>
<evidence type="ECO:0000313" key="5">
    <source>
        <dbReference type="EMBL" id="NKY41490.1"/>
    </source>
</evidence>